<name>A0A224X5V6_9LACT</name>
<dbReference type="GO" id="GO:0015937">
    <property type="term" value="P:coenzyme A biosynthetic process"/>
    <property type="evidence" value="ECO:0007669"/>
    <property type="project" value="UniProtKB-ARBA"/>
</dbReference>
<evidence type="ECO:0000313" key="3">
    <source>
        <dbReference type="Proteomes" id="UP000218689"/>
    </source>
</evidence>
<dbReference type="NCBIfam" id="NF005231">
    <property type="entry name" value="PRK06732.1"/>
    <property type="match status" value="1"/>
</dbReference>
<keyword evidence="3" id="KW-1185">Reference proteome</keyword>
<evidence type="ECO:0000313" key="2">
    <source>
        <dbReference type="EMBL" id="GAX46900.1"/>
    </source>
</evidence>
<protein>
    <submittedName>
        <fullName evidence="2">Phosphopantothenate--cysteine ligase</fullName>
    </submittedName>
</protein>
<dbReference type="InterPro" id="IPR011848">
    <property type="entry name" value="CoaB_strep"/>
</dbReference>
<dbReference type="RefSeq" id="WP_094783959.1">
    <property type="nucleotide sequence ID" value="NZ_BEDT01000001.1"/>
</dbReference>
<dbReference type="Pfam" id="PF04127">
    <property type="entry name" value="DFP"/>
    <property type="match status" value="2"/>
</dbReference>
<dbReference type="SUPFAM" id="SSF102645">
    <property type="entry name" value="CoaB-like"/>
    <property type="match status" value="1"/>
</dbReference>
<dbReference type="InterPro" id="IPR007085">
    <property type="entry name" value="DNA/pantothenate-metab_flavo_C"/>
</dbReference>
<feature type="domain" description="DNA/pantothenate metabolism flavoprotein C-terminal" evidence="1">
    <location>
        <begin position="106"/>
        <end position="223"/>
    </location>
</feature>
<dbReference type="NCBIfam" id="TIGR02114">
    <property type="entry name" value="coaB_strep"/>
    <property type="match status" value="1"/>
</dbReference>
<feature type="domain" description="DNA/pantothenate metabolism flavoprotein C-terminal" evidence="1">
    <location>
        <begin position="2"/>
        <end position="98"/>
    </location>
</feature>
<proteinExistence type="predicted"/>
<dbReference type="Proteomes" id="UP000218689">
    <property type="component" value="Unassembled WGS sequence"/>
</dbReference>
<dbReference type="GO" id="GO:0016874">
    <property type="term" value="F:ligase activity"/>
    <property type="evidence" value="ECO:0007669"/>
    <property type="project" value="UniProtKB-KW"/>
</dbReference>
<evidence type="ECO:0000259" key="1">
    <source>
        <dbReference type="Pfam" id="PF04127"/>
    </source>
</evidence>
<dbReference type="OrthoDB" id="9802554at2"/>
<organism evidence="2 3">
    <name type="scientific">Pseudolactococcus reticulitermitis</name>
    <dbReference type="NCBI Taxonomy" id="2025039"/>
    <lineage>
        <taxon>Bacteria</taxon>
        <taxon>Bacillati</taxon>
        <taxon>Bacillota</taxon>
        <taxon>Bacilli</taxon>
        <taxon>Lactobacillales</taxon>
        <taxon>Streptococcaceae</taxon>
        <taxon>Pseudolactococcus</taxon>
    </lineage>
</organism>
<accession>A0A224X5V6</accession>
<dbReference type="InterPro" id="IPR035929">
    <property type="entry name" value="CoaB-like_sf"/>
</dbReference>
<dbReference type="Gene3D" id="3.40.50.10300">
    <property type="entry name" value="CoaB-like"/>
    <property type="match status" value="1"/>
</dbReference>
<comment type="caution">
    <text evidence="2">The sequence shown here is derived from an EMBL/GenBank/DDBJ whole genome shotgun (WGS) entry which is preliminary data.</text>
</comment>
<reference evidence="3" key="1">
    <citation type="submission" date="2017-08" db="EMBL/GenBank/DDBJ databases">
        <title>Draft genome sequence of Lactococcus sp. strain Rs-Y01, isolated from the gut of the lower termite Reticulitermes speratus.</title>
        <authorList>
            <person name="Ohkuma M."/>
            <person name="Yuki M."/>
        </authorList>
    </citation>
    <scope>NUCLEOTIDE SEQUENCE [LARGE SCALE GENOMIC DNA]</scope>
    <source>
        <strain evidence="3">Rs-Y01</strain>
    </source>
</reference>
<dbReference type="EMBL" id="BEDT01000001">
    <property type="protein sequence ID" value="GAX46900.1"/>
    <property type="molecule type" value="Genomic_DNA"/>
</dbReference>
<dbReference type="AlphaFoldDB" id="A0A224X5V6"/>
<gene>
    <name evidence="2" type="ORF">RsY01_480</name>
</gene>
<sequence>MRILITSGGTTENIDQVRGITNFATGSLGKLIAERFLMANYEVILLAGREAVLPAPHPNLTIQTISDVSDLLAATAKWVPQADVFIHSMAVSDYTPVYMTDFETVAASSDLHEFLVKQNTEDKISSQADYQVMFLKKTPKIISTIKKLKPNIVLFGFKLLVDVSKEQLIAVARSALTQNQADYVLANDLAEITETRHHGLLVSQGAVIAADTKLEIADLIVRKSEETYDKYHTRHHR</sequence>
<keyword evidence="2" id="KW-0436">Ligase</keyword>